<dbReference type="InterPro" id="IPR046887">
    <property type="entry name" value="RsmE_PUA-like"/>
</dbReference>
<evidence type="ECO:0000256" key="9">
    <source>
        <dbReference type="ARBA" id="ARBA00047944"/>
    </source>
</evidence>
<gene>
    <name evidence="13" type="ORF">ENV75_01890</name>
</gene>
<dbReference type="AlphaFoldDB" id="A0A7C4EPI7"/>
<evidence type="ECO:0000256" key="6">
    <source>
        <dbReference type="ARBA" id="ARBA00022679"/>
    </source>
</evidence>
<dbReference type="GO" id="GO:0005737">
    <property type="term" value="C:cytoplasm"/>
    <property type="evidence" value="ECO:0007669"/>
    <property type="project" value="UniProtKB-SubCell"/>
</dbReference>
<accession>A0A7C4EPI7</accession>
<evidence type="ECO:0000256" key="8">
    <source>
        <dbReference type="ARBA" id="ARBA00025699"/>
    </source>
</evidence>
<feature type="domain" description="Ribosomal RNA small subunit methyltransferase E methyltransferase" evidence="11">
    <location>
        <begin position="76"/>
        <end position="228"/>
    </location>
</feature>
<dbReference type="InterPro" id="IPR029028">
    <property type="entry name" value="Alpha/beta_knot_MTases"/>
</dbReference>
<evidence type="ECO:0000256" key="4">
    <source>
        <dbReference type="ARBA" id="ARBA00022552"/>
    </source>
</evidence>
<dbReference type="EMBL" id="DTHO01000017">
    <property type="protein sequence ID" value="HGG99191.1"/>
    <property type="molecule type" value="Genomic_DNA"/>
</dbReference>
<dbReference type="Pfam" id="PF04452">
    <property type="entry name" value="Methyltrans_RNA"/>
    <property type="match status" value="1"/>
</dbReference>
<keyword evidence="5 10" id="KW-0489">Methyltransferase</keyword>
<keyword evidence="3 10" id="KW-0963">Cytoplasm</keyword>
<dbReference type="GO" id="GO:0070475">
    <property type="term" value="P:rRNA base methylation"/>
    <property type="evidence" value="ECO:0007669"/>
    <property type="project" value="TreeGrafter"/>
</dbReference>
<dbReference type="InterPro" id="IPR015947">
    <property type="entry name" value="PUA-like_sf"/>
</dbReference>
<dbReference type="PANTHER" id="PTHR30027">
    <property type="entry name" value="RIBOSOMAL RNA SMALL SUBUNIT METHYLTRANSFERASE E"/>
    <property type="match status" value="1"/>
</dbReference>
<evidence type="ECO:0000259" key="12">
    <source>
        <dbReference type="Pfam" id="PF20260"/>
    </source>
</evidence>
<comment type="subcellular location">
    <subcellularLocation>
        <location evidence="1 10">Cytoplasm</location>
    </subcellularLocation>
</comment>
<dbReference type="InterPro" id="IPR029026">
    <property type="entry name" value="tRNA_m1G_MTases_N"/>
</dbReference>
<comment type="similarity">
    <text evidence="2 10">Belongs to the RNA methyltransferase RsmE family.</text>
</comment>
<dbReference type="NCBIfam" id="TIGR00046">
    <property type="entry name" value="RsmE family RNA methyltransferase"/>
    <property type="match status" value="1"/>
</dbReference>
<dbReference type="PIRSF" id="PIRSF015601">
    <property type="entry name" value="MTase_slr0722"/>
    <property type="match status" value="1"/>
</dbReference>
<dbReference type="InterPro" id="IPR046886">
    <property type="entry name" value="RsmE_MTase_dom"/>
</dbReference>
<evidence type="ECO:0000256" key="5">
    <source>
        <dbReference type="ARBA" id="ARBA00022603"/>
    </source>
</evidence>
<dbReference type="CDD" id="cd18084">
    <property type="entry name" value="RsmE-like"/>
    <property type="match status" value="1"/>
</dbReference>
<dbReference type="EC" id="2.1.1.193" evidence="10"/>
<keyword evidence="7 10" id="KW-0949">S-adenosyl-L-methionine</keyword>
<feature type="domain" description="Ribosomal RNA small subunit methyltransferase E PUA-like" evidence="12">
    <location>
        <begin position="22"/>
        <end position="63"/>
    </location>
</feature>
<dbReference type="SUPFAM" id="SSF88697">
    <property type="entry name" value="PUA domain-like"/>
    <property type="match status" value="1"/>
</dbReference>
<dbReference type="PANTHER" id="PTHR30027:SF3">
    <property type="entry name" value="16S RRNA (URACIL(1498)-N(3))-METHYLTRANSFERASE"/>
    <property type="match status" value="1"/>
</dbReference>
<dbReference type="Pfam" id="PF20260">
    <property type="entry name" value="PUA_4"/>
    <property type="match status" value="1"/>
</dbReference>
<evidence type="ECO:0000256" key="10">
    <source>
        <dbReference type="PIRNR" id="PIRNR015601"/>
    </source>
</evidence>
<evidence type="ECO:0000256" key="3">
    <source>
        <dbReference type="ARBA" id="ARBA00022490"/>
    </source>
</evidence>
<dbReference type="InterPro" id="IPR006700">
    <property type="entry name" value="RsmE"/>
</dbReference>
<protein>
    <recommendedName>
        <fullName evidence="10">Ribosomal RNA small subunit methyltransferase E</fullName>
        <ecNumber evidence="10">2.1.1.193</ecNumber>
    </recommendedName>
</protein>
<dbReference type="Gene3D" id="3.40.1280.10">
    <property type="match status" value="1"/>
</dbReference>
<keyword evidence="6 10" id="KW-0808">Transferase</keyword>
<evidence type="ECO:0000313" key="13">
    <source>
        <dbReference type="EMBL" id="HGG99191.1"/>
    </source>
</evidence>
<comment type="caution">
    <text evidence="13">The sequence shown here is derived from an EMBL/GenBank/DDBJ whole genome shotgun (WGS) entry which is preliminary data.</text>
</comment>
<evidence type="ECO:0000256" key="2">
    <source>
        <dbReference type="ARBA" id="ARBA00005528"/>
    </source>
</evidence>
<name>A0A7C4EPI7_9BACT</name>
<proteinExistence type="inferred from homology"/>
<reference evidence="13" key="1">
    <citation type="journal article" date="2020" name="mSystems">
        <title>Genome- and Community-Level Interaction Insights into Carbon Utilization and Element Cycling Functions of Hydrothermarchaeota in Hydrothermal Sediment.</title>
        <authorList>
            <person name="Zhou Z."/>
            <person name="Liu Y."/>
            <person name="Xu W."/>
            <person name="Pan J."/>
            <person name="Luo Z.H."/>
            <person name="Li M."/>
        </authorList>
    </citation>
    <scope>NUCLEOTIDE SEQUENCE [LARGE SCALE GENOMIC DNA]</scope>
    <source>
        <strain evidence="13">SpSt-788</strain>
    </source>
</reference>
<evidence type="ECO:0000259" key="11">
    <source>
        <dbReference type="Pfam" id="PF04452"/>
    </source>
</evidence>
<sequence length="241" mass="27501">MSDTRLCIQYAEIFPSTLIALSAEDRKYLFKVLRYSAGDTLSVIDGKGKIYRARVIDKKTLEILYEERHYQEDIFSIFLCQGLLKGERMEMVIQKATEIGVKKIIPFVSERCIIKHTRKIERWKKIAKEATEQSGSITVPEINEMVNFSDLIKQAENGILFWENSEASLMQAVLELTPDRPIFLFIGPEGGFSPEEIQLAEKRGMKIASLGKRILRAETASIVSLALVNFLLQVKIEKIKL</sequence>
<comment type="catalytic activity">
    <reaction evidence="9 10">
        <text>uridine(1498) in 16S rRNA + S-adenosyl-L-methionine = N(3)-methyluridine(1498) in 16S rRNA + S-adenosyl-L-homocysteine + H(+)</text>
        <dbReference type="Rhea" id="RHEA:42920"/>
        <dbReference type="Rhea" id="RHEA-COMP:10283"/>
        <dbReference type="Rhea" id="RHEA-COMP:10284"/>
        <dbReference type="ChEBI" id="CHEBI:15378"/>
        <dbReference type="ChEBI" id="CHEBI:57856"/>
        <dbReference type="ChEBI" id="CHEBI:59789"/>
        <dbReference type="ChEBI" id="CHEBI:65315"/>
        <dbReference type="ChEBI" id="CHEBI:74502"/>
        <dbReference type="EC" id="2.1.1.193"/>
    </reaction>
</comment>
<dbReference type="GO" id="GO:0070042">
    <property type="term" value="F:rRNA (uridine-N3-)-methyltransferase activity"/>
    <property type="evidence" value="ECO:0007669"/>
    <property type="project" value="TreeGrafter"/>
</dbReference>
<comment type="function">
    <text evidence="8 10">Specifically methylates the N3 position of the uracil ring of uridine 1498 (m3U1498) in 16S rRNA. Acts on the fully assembled 30S ribosomal subunit.</text>
</comment>
<evidence type="ECO:0000256" key="1">
    <source>
        <dbReference type="ARBA" id="ARBA00004496"/>
    </source>
</evidence>
<evidence type="ECO:0000256" key="7">
    <source>
        <dbReference type="ARBA" id="ARBA00022691"/>
    </source>
</evidence>
<keyword evidence="4 10" id="KW-0698">rRNA processing</keyword>
<organism evidence="13">
    <name type="scientific">Thermodesulfovibrio aggregans</name>
    <dbReference type="NCBI Taxonomy" id="86166"/>
    <lineage>
        <taxon>Bacteria</taxon>
        <taxon>Pseudomonadati</taxon>
        <taxon>Nitrospirota</taxon>
        <taxon>Thermodesulfovibrionia</taxon>
        <taxon>Thermodesulfovibrionales</taxon>
        <taxon>Thermodesulfovibrionaceae</taxon>
        <taxon>Thermodesulfovibrio</taxon>
    </lineage>
</organism>
<dbReference type="SUPFAM" id="SSF75217">
    <property type="entry name" value="alpha/beta knot"/>
    <property type="match status" value="1"/>
</dbReference>